<accession>A0A8J4SPX9</accession>
<protein>
    <submittedName>
        <fullName evidence="1">Uncharacterized protein</fullName>
    </submittedName>
</protein>
<evidence type="ECO:0000313" key="1">
    <source>
        <dbReference type="EMBL" id="KAF5395696.1"/>
    </source>
</evidence>
<reference evidence="1" key="1">
    <citation type="submission" date="2019-05" db="EMBL/GenBank/DDBJ databases">
        <title>Annotation for the trematode Paragonimus heterotremus.</title>
        <authorList>
            <person name="Choi Y.-J."/>
        </authorList>
    </citation>
    <scope>NUCLEOTIDE SEQUENCE</scope>
    <source>
        <strain evidence="1">LC</strain>
    </source>
</reference>
<proteinExistence type="predicted"/>
<keyword evidence="2" id="KW-1185">Reference proteome</keyword>
<sequence length="145" mass="16529">MLSQSTLYVLGGITSDEIMERTAPLFLTDSRDLRLLDQSDVGGLDHSALPTDQALFMERLYGVNYQRSNLLQAPFRTCQFTEAWCLRNGTDTDPNVDVVSLDESLEFSPLSLRTRRLKCSPLRHKDRRLLITRCMAVYCIAPHFS</sequence>
<dbReference type="Proteomes" id="UP000748531">
    <property type="component" value="Unassembled WGS sequence"/>
</dbReference>
<name>A0A8J4SPX9_9TREM</name>
<organism evidence="1 2">
    <name type="scientific">Paragonimus heterotremus</name>
    <dbReference type="NCBI Taxonomy" id="100268"/>
    <lineage>
        <taxon>Eukaryota</taxon>
        <taxon>Metazoa</taxon>
        <taxon>Spiralia</taxon>
        <taxon>Lophotrochozoa</taxon>
        <taxon>Platyhelminthes</taxon>
        <taxon>Trematoda</taxon>
        <taxon>Digenea</taxon>
        <taxon>Plagiorchiida</taxon>
        <taxon>Troglotremata</taxon>
        <taxon>Troglotrematidae</taxon>
        <taxon>Paragonimus</taxon>
    </lineage>
</organism>
<comment type="caution">
    <text evidence="1">The sequence shown here is derived from an EMBL/GenBank/DDBJ whole genome shotgun (WGS) entry which is preliminary data.</text>
</comment>
<dbReference type="AlphaFoldDB" id="A0A8J4SPX9"/>
<gene>
    <name evidence="1" type="ORF">PHET_11823</name>
</gene>
<evidence type="ECO:0000313" key="2">
    <source>
        <dbReference type="Proteomes" id="UP000748531"/>
    </source>
</evidence>
<dbReference type="EMBL" id="LUCH01010820">
    <property type="protein sequence ID" value="KAF5395696.1"/>
    <property type="molecule type" value="Genomic_DNA"/>
</dbReference>